<dbReference type="GO" id="GO:0017147">
    <property type="term" value="F:Wnt-protein binding"/>
    <property type="evidence" value="ECO:0007669"/>
    <property type="project" value="TreeGrafter"/>
</dbReference>
<feature type="region of interest" description="Disordered" evidence="15">
    <location>
        <begin position="158"/>
        <end position="185"/>
    </location>
</feature>
<evidence type="ECO:0000256" key="12">
    <source>
        <dbReference type="ARBA" id="ARBA00023170"/>
    </source>
</evidence>
<feature type="transmembrane region" description="Helical" evidence="16">
    <location>
        <begin position="486"/>
        <end position="510"/>
    </location>
</feature>
<keyword evidence="3" id="KW-0217">Developmental protein</keyword>
<proteinExistence type="evidence at transcript level"/>
<keyword evidence="9" id="KW-0297">G-protein coupled receptor</keyword>
<feature type="transmembrane region" description="Helical" evidence="16">
    <location>
        <begin position="312"/>
        <end position="332"/>
    </location>
</feature>
<keyword evidence="4" id="KW-1003">Cell membrane</keyword>
<dbReference type="InterPro" id="IPR017981">
    <property type="entry name" value="GPCR_2-like_7TM"/>
</dbReference>
<feature type="transmembrane region" description="Helical" evidence="16">
    <location>
        <begin position="443"/>
        <end position="466"/>
    </location>
</feature>
<dbReference type="GO" id="GO:0060070">
    <property type="term" value="P:canonical Wnt signaling pathway"/>
    <property type="evidence" value="ECO:0007669"/>
    <property type="project" value="TreeGrafter"/>
</dbReference>
<keyword evidence="13" id="KW-0807">Transducer</keyword>
<evidence type="ECO:0000256" key="6">
    <source>
        <dbReference type="ARBA" id="ARBA00022692"/>
    </source>
</evidence>
<feature type="domain" description="G-protein coupled receptors family 2 profile 2" evidence="19">
    <location>
        <begin position="274"/>
        <end position="564"/>
    </location>
</feature>
<evidence type="ECO:0000256" key="4">
    <source>
        <dbReference type="ARBA" id="ARBA00022475"/>
    </source>
</evidence>
<feature type="transmembrane region" description="Helical" evidence="16">
    <location>
        <begin position="352"/>
        <end position="385"/>
    </location>
</feature>
<dbReference type="Pfam" id="PF01392">
    <property type="entry name" value="Fz"/>
    <property type="match status" value="1"/>
</dbReference>
<keyword evidence="7 17" id="KW-0732">Signal</keyword>
<dbReference type="InterPro" id="IPR000539">
    <property type="entry name" value="Frizzled/Smoothened_7TM"/>
</dbReference>
<dbReference type="PANTHER" id="PTHR11309">
    <property type="entry name" value="FRIZZLED"/>
    <property type="match status" value="1"/>
</dbReference>
<dbReference type="PROSITE" id="PS50261">
    <property type="entry name" value="G_PROTEIN_RECEP_F2_4"/>
    <property type="match status" value="1"/>
</dbReference>
<dbReference type="CDD" id="cd07456">
    <property type="entry name" value="CRD_FZ5_like"/>
    <property type="match status" value="1"/>
</dbReference>
<evidence type="ECO:0000256" key="3">
    <source>
        <dbReference type="ARBA" id="ARBA00022473"/>
    </source>
</evidence>
<keyword evidence="10 16" id="KW-0472">Membrane</keyword>
<evidence type="ECO:0000256" key="7">
    <source>
        <dbReference type="ARBA" id="ARBA00022729"/>
    </source>
</evidence>
<dbReference type="FunFam" id="1.10.2000.10:FF:000004">
    <property type="entry name" value="Frizzled class receptor 8a"/>
    <property type="match status" value="1"/>
</dbReference>
<evidence type="ECO:0000256" key="1">
    <source>
        <dbReference type="ARBA" id="ARBA00004651"/>
    </source>
</evidence>
<dbReference type="SUPFAM" id="SSF63501">
    <property type="entry name" value="Frizzled cysteine-rich domain"/>
    <property type="match status" value="1"/>
</dbReference>
<dbReference type="GO" id="GO:0035567">
    <property type="term" value="P:non-canonical Wnt signaling pathway"/>
    <property type="evidence" value="ECO:0007669"/>
    <property type="project" value="TreeGrafter"/>
</dbReference>
<dbReference type="SMART" id="SM00063">
    <property type="entry name" value="FRI"/>
    <property type="match status" value="1"/>
</dbReference>
<dbReference type="InterPro" id="IPR020067">
    <property type="entry name" value="Frizzled_dom"/>
</dbReference>
<feature type="disulfide bond" evidence="14">
    <location>
        <begin position="110"/>
        <end position="134"/>
    </location>
</feature>
<evidence type="ECO:0000256" key="11">
    <source>
        <dbReference type="ARBA" id="ARBA00023157"/>
    </source>
</evidence>
<name>I6XY46_BUGNE</name>
<evidence type="ECO:0000256" key="9">
    <source>
        <dbReference type="ARBA" id="ARBA00023040"/>
    </source>
</evidence>
<dbReference type="InterPro" id="IPR036790">
    <property type="entry name" value="Frizzled_dom_sf"/>
</dbReference>
<evidence type="ECO:0000259" key="19">
    <source>
        <dbReference type="PROSITE" id="PS50261"/>
    </source>
</evidence>
<sequence>MSFVYRLSALLLLLEYNKLVVLGIGADRFAQKKCEEITIPMCKGIGYNQTYMPNQFNHDNQEEAGMEVHQFWPLVEIQCSPDLQFFLCSIYTPICVDNYHKPLPACRSVCERAKSGCAPLMRQYGFNWPERMRCEDLPEYGDRKNLCMDFNTTGTQTTAKKPVVTQPPSKTFQPKPTLPDLRDLRPPKPSIKTVTGFPGFDGVDPTDLLNTAKEGGEPAVRLVNKIPCLKKCGCWSPLVSVEKGSRLYNVVHTGGIANCAMSCKGIYFSAEARNFTVFWIGSWSILCCISTLLTMITFFVDMQRFEYPERPIIFLSGCYLMISIGYIIRLIAGQEAVACNGDTIRYQTTGPALCTIVFLLIYFFGMASSIWWVILSFTWFLAAGLKWGQEAIAKYSQYFHLVAWLIPSIKAVTILATSNIDGDQISGICYVGNQNLANLRGFVIAPLILYLLLGTSFLLAGFVSLFRIRDAIRQQGHQRTEKLEKLMIRIGVFSVLYTVPATIVIACLFYEQHFREKWNRAKTCPCSNLGAEPDYSVFMLKYFMCLAVGITSGFWVWSSKTLTSWRTLCSKICCCQNTEERTKYSTVTYTTTTALAAPTPNTALCAAKGIHTTVSYPTAASIKGSSGNCKPPTQSCLDSLDNLVSRPIC</sequence>
<comment type="similarity">
    <text evidence="2">Belongs to the G-protein coupled receptor Fz/Smo family.</text>
</comment>
<dbReference type="EMBL" id="JN900465">
    <property type="protein sequence ID" value="AFN44725.1"/>
    <property type="molecule type" value="mRNA"/>
</dbReference>
<keyword evidence="11 14" id="KW-1015">Disulfide bond</keyword>
<dbReference type="GO" id="GO:0005886">
    <property type="term" value="C:plasma membrane"/>
    <property type="evidence" value="ECO:0007669"/>
    <property type="project" value="UniProtKB-SubCell"/>
</dbReference>
<evidence type="ECO:0000256" key="15">
    <source>
        <dbReference type="SAM" id="MobiDB-lite"/>
    </source>
</evidence>
<dbReference type="AlphaFoldDB" id="I6XY46"/>
<dbReference type="CDD" id="cd15035">
    <property type="entry name" value="7tmF_FZD5_FZD8-like"/>
    <property type="match status" value="1"/>
</dbReference>
<keyword evidence="5" id="KW-0879">Wnt signaling pathway</keyword>
<feature type="transmembrane region" description="Helical" evidence="16">
    <location>
        <begin position="538"/>
        <end position="557"/>
    </location>
</feature>
<dbReference type="PROSITE" id="PS50038">
    <property type="entry name" value="FZ"/>
    <property type="match status" value="1"/>
</dbReference>
<evidence type="ECO:0000256" key="13">
    <source>
        <dbReference type="ARBA" id="ARBA00023224"/>
    </source>
</evidence>
<dbReference type="GO" id="GO:0042813">
    <property type="term" value="F:Wnt receptor activity"/>
    <property type="evidence" value="ECO:0007669"/>
    <property type="project" value="TreeGrafter"/>
</dbReference>
<dbReference type="PRINTS" id="PR00489">
    <property type="entry name" value="FRIZZLED"/>
</dbReference>
<feature type="signal peptide" evidence="17">
    <location>
        <begin position="1"/>
        <end position="23"/>
    </location>
</feature>
<feature type="chain" id="PRO_5003706593" evidence="17">
    <location>
        <begin position="24"/>
        <end position="649"/>
    </location>
</feature>
<evidence type="ECO:0000256" key="8">
    <source>
        <dbReference type="ARBA" id="ARBA00022989"/>
    </source>
</evidence>
<dbReference type="PANTHER" id="PTHR11309:SF126">
    <property type="entry name" value="FRIZZLED-2"/>
    <property type="match status" value="1"/>
</dbReference>
<evidence type="ECO:0000256" key="16">
    <source>
        <dbReference type="SAM" id="Phobius"/>
    </source>
</evidence>
<dbReference type="GO" id="GO:0004930">
    <property type="term" value="F:G protein-coupled receptor activity"/>
    <property type="evidence" value="ECO:0007669"/>
    <property type="project" value="UniProtKB-KW"/>
</dbReference>
<evidence type="ECO:0000256" key="14">
    <source>
        <dbReference type="PROSITE-ProRule" id="PRU00090"/>
    </source>
</evidence>
<dbReference type="SMART" id="SM01330">
    <property type="entry name" value="Frizzled"/>
    <property type="match status" value="1"/>
</dbReference>
<dbReference type="Gene3D" id="1.20.1070.10">
    <property type="entry name" value="Rhodopsin 7-helix transmembrane proteins"/>
    <property type="match status" value="1"/>
</dbReference>
<comment type="subcellular location">
    <subcellularLocation>
        <location evidence="1">Cell membrane</location>
        <topology evidence="1">Multi-pass membrane protein</topology>
    </subcellularLocation>
</comment>
<feature type="disulfide bond" evidence="14">
    <location>
        <begin position="79"/>
        <end position="117"/>
    </location>
</feature>
<dbReference type="FunFam" id="1.20.1070.10:FF:000262">
    <property type="entry name" value="Frizzled 2"/>
    <property type="match status" value="1"/>
</dbReference>
<keyword evidence="12 20" id="KW-0675">Receptor</keyword>
<evidence type="ECO:0000256" key="10">
    <source>
        <dbReference type="ARBA" id="ARBA00023136"/>
    </source>
</evidence>
<dbReference type="Gene3D" id="1.10.2000.10">
    <property type="entry name" value="Frizzled cysteine-rich domain"/>
    <property type="match status" value="1"/>
</dbReference>
<evidence type="ECO:0000256" key="5">
    <source>
        <dbReference type="ARBA" id="ARBA00022687"/>
    </source>
</evidence>
<feature type="disulfide bond" evidence="14">
    <location>
        <begin position="42"/>
        <end position="88"/>
    </location>
</feature>
<feature type="disulfide bond" evidence="14">
    <location>
        <begin position="106"/>
        <end position="147"/>
    </location>
</feature>
<feature type="disulfide bond" evidence="14">
    <location>
        <begin position="34"/>
        <end position="95"/>
    </location>
</feature>
<organism evidence="20">
    <name type="scientific">Bugula neritina</name>
    <name type="common">Brown bryozoan</name>
    <name type="synonym">Sertularia neritina</name>
    <dbReference type="NCBI Taxonomy" id="10212"/>
    <lineage>
        <taxon>Eukaryota</taxon>
        <taxon>Metazoa</taxon>
        <taxon>Spiralia</taxon>
        <taxon>Lophotrochozoa</taxon>
        <taxon>Bryozoa</taxon>
        <taxon>Gymnolaemata</taxon>
        <taxon>Cheilostomatida</taxon>
        <taxon>Flustrina</taxon>
        <taxon>Buguloidea</taxon>
        <taxon>Bugulidae</taxon>
        <taxon>Bugula</taxon>
    </lineage>
</organism>
<evidence type="ECO:0000256" key="17">
    <source>
        <dbReference type="SAM" id="SignalP"/>
    </source>
</evidence>
<accession>I6XY46</accession>
<dbReference type="InterPro" id="IPR015526">
    <property type="entry name" value="Frizzled/SFRP"/>
</dbReference>
<dbReference type="Pfam" id="PF01534">
    <property type="entry name" value="Frizzled"/>
    <property type="match status" value="1"/>
</dbReference>
<evidence type="ECO:0000313" key="20">
    <source>
        <dbReference type="EMBL" id="AFN44725.1"/>
    </source>
</evidence>
<reference evidence="20" key="1">
    <citation type="journal article" date="2012" name="PLoS ONE">
        <title>Involvement of Wnt signaling pathways in the metamorphosis of the bryozoan Bugula neritina.</title>
        <authorList>
            <person name="Wong Y.H."/>
            <person name="Wang H."/>
            <person name="Ravasi T."/>
            <person name="Qian P.Y."/>
        </authorList>
    </citation>
    <scope>NUCLEOTIDE SEQUENCE</scope>
</reference>
<evidence type="ECO:0000259" key="18">
    <source>
        <dbReference type="PROSITE" id="PS50038"/>
    </source>
</evidence>
<evidence type="ECO:0000256" key="2">
    <source>
        <dbReference type="ARBA" id="ARBA00008077"/>
    </source>
</evidence>
<feature type="transmembrane region" description="Helical" evidence="16">
    <location>
        <begin position="277"/>
        <end position="300"/>
    </location>
</feature>
<protein>
    <submittedName>
        <fullName evidence="20">Wnt receptor frizzled-like protein 5/8</fullName>
    </submittedName>
</protein>
<keyword evidence="8 16" id="KW-1133">Transmembrane helix</keyword>
<keyword evidence="6 16" id="KW-0812">Transmembrane</keyword>
<feature type="domain" description="FZ" evidence="18">
    <location>
        <begin position="29"/>
        <end position="150"/>
    </location>
</feature>